<accession>A0A2S2CKA8</accession>
<gene>
    <name evidence="1" type="ORF">DEW08_00070</name>
</gene>
<dbReference type="AlphaFoldDB" id="A0A2S2CKA8"/>
<name>A0A2S2CKA8_9PROT</name>
<proteinExistence type="predicted"/>
<protein>
    <submittedName>
        <fullName evidence="1">Uncharacterized protein</fullName>
    </submittedName>
</protein>
<evidence type="ECO:0000313" key="2">
    <source>
        <dbReference type="Proteomes" id="UP000245629"/>
    </source>
</evidence>
<keyword evidence="2" id="KW-1185">Reference proteome</keyword>
<organism evidence="1 2">
    <name type="scientific">Azospirillum thermophilum</name>
    <dbReference type="NCBI Taxonomy" id="2202148"/>
    <lineage>
        <taxon>Bacteria</taxon>
        <taxon>Pseudomonadati</taxon>
        <taxon>Pseudomonadota</taxon>
        <taxon>Alphaproteobacteria</taxon>
        <taxon>Rhodospirillales</taxon>
        <taxon>Azospirillaceae</taxon>
        <taxon>Azospirillum</taxon>
    </lineage>
</organism>
<dbReference type="EMBL" id="CP029352">
    <property type="protein sequence ID" value="AWK84800.1"/>
    <property type="molecule type" value="Genomic_DNA"/>
</dbReference>
<dbReference type="KEGG" id="azz:DEW08_00070"/>
<sequence length="76" mass="8643">MPLQERRLGDRILHALDLALEQKHLEVAEHLAQALEAALTRFGGAGAVDHRDFTEAMALAFERLEALRREEHMMKP</sequence>
<dbReference type="Proteomes" id="UP000245629">
    <property type="component" value="Chromosome 1"/>
</dbReference>
<reference evidence="2" key="1">
    <citation type="submission" date="2018-05" db="EMBL/GenBank/DDBJ databases">
        <title>Azospirillum thermophila sp. nov., a novel isolated from hot spring.</title>
        <authorList>
            <person name="Zhao Z."/>
        </authorList>
    </citation>
    <scope>NUCLEOTIDE SEQUENCE [LARGE SCALE GENOMIC DNA]</scope>
    <source>
        <strain evidence="2">CFH 70021</strain>
    </source>
</reference>
<evidence type="ECO:0000313" key="1">
    <source>
        <dbReference type="EMBL" id="AWK84800.1"/>
    </source>
</evidence>